<evidence type="ECO:0000256" key="1">
    <source>
        <dbReference type="SAM" id="MobiDB-lite"/>
    </source>
</evidence>
<proteinExistence type="predicted"/>
<protein>
    <submittedName>
        <fullName evidence="2">Uncharacterized protein</fullName>
    </submittedName>
</protein>
<evidence type="ECO:0000313" key="3">
    <source>
        <dbReference type="Proteomes" id="UP001437256"/>
    </source>
</evidence>
<feature type="region of interest" description="Disordered" evidence="1">
    <location>
        <begin position="334"/>
        <end position="389"/>
    </location>
</feature>
<comment type="caution">
    <text evidence="2">The sequence shown here is derived from an EMBL/GenBank/DDBJ whole genome shotgun (WGS) entry which is preliminary data.</text>
</comment>
<feature type="compositionally biased region" description="Low complexity" evidence="1">
    <location>
        <begin position="343"/>
        <end position="372"/>
    </location>
</feature>
<feature type="compositionally biased region" description="Low complexity" evidence="1">
    <location>
        <begin position="11"/>
        <end position="26"/>
    </location>
</feature>
<keyword evidence="3" id="KW-1185">Reference proteome</keyword>
<reference evidence="2 3" key="1">
    <citation type="submission" date="2024-05" db="EMBL/GenBank/DDBJ databases">
        <title>A draft genome resource for the thread blight pathogen Marasmius tenuissimus strain MS-2.</title>
        <authorList>
            <person name="Yulfo-Soto G.E."/>
            <person name="Baruah I.K."/>
            <person name="Amoako-Attah I."/>
            <person name="Bukari Y."/>
            <person name="Meinhardt L.W."/>
            <person name="Bailey B.A."/>
            <person name="Cohen S.P."/>
        </authorList>
    </citation>
    <scope>NUCLEOTIDE SEQUENCE [LARGE SCALE GENOMIC DNA]</scope>
    <source>
        <strain evidence="2 3">MS-2</strain>
    </source>
</reference>
<feature type="region of interest" description="Disordered" evidence="1">
    <location>
        <begin position="1"/>
        <end position="70"/>
    </location>
</feature>
<feature type="compositionally biased region" description="Low complexity" evidence="1">
    <location>
        <begin position="49"/>
        <end position="58"/>
    </location>
</feature>
<accession>A0ABR2ZIV6</accession>
<organism evidence="2 3">
    <name type="scientific">Marasmius tenuissimus</name>
    <dbReference type="NCBI Taxonomy" id="585030"/>
    <lineage>
        <taxon>Eukaryota</taxon>
        <taxon>Fungi</taxon>
        <taxon>Dikarya</taxon>
        <taxon>Basidiomycota</taxon>
        <taxon>Agaricomycotina</taxon>
        <taxon>Agaricomycetes</taxon>
        <taxon>Agaricomycetidae</taxon>
        <taxon>Agaricales</taxon>
        <taxon>Marasmiineae</taxon>
        <taxon>Marasmiaceae</taxon>
        <taxon>Marasmius</taxon>
    </lineage>
</organism>
<name>A0ABR2ZIV6_9AGAR</name>
<dbReference type="Proteomes" id="UP001437256">
    <property type="component" value="Unassembled WGS sequence"/>
</dbReference>
<dbReference type="EMBL" id="JBBXMP010000179">
    <property type="protein sequence ID" value="KAL0060372.1"/>
    <property type="molecule type" value="Genomic_DNA"/>
</dbReference>
<gene>
    <name evidence="2" type="ORF">AAF712_012823</name>
</gene>
<feature type="compositionally biased region" description="Polar residues" evidence="1">
    <location>
        <begin position="27"/>
        <end position="41"/>
    </location>
</feature>
<sequence>MPPPLVERSHSQSQSRHSSLTSRGSGPPSTSRVNPRSSQDTLYDPTPMSPFGSGPSSKPKARQGKERTGARSRLYESLLLGCELGFPLWRPSPRCTPCGEYILNIGDVGVLTHGLPFNTLFNITQSRTSLANRDGIPDGVDPPCVLEPRSITIEKEFHPAKTAIFQPEGTISRQGVYSTNDSSVFTFHLSAEAGSLLMLPQGGILHTLATTAEFKRRIQLYWRQWYKFAEGRVDLDKGQALYLVTGLERCSAWAMAAWDPISSYDCDELGSLELTFDKSAGTCSWAFPPARCSTQSLESTTTISDHHTVFIRGVRIDRFDGSIALWPPVLSVLPGKGKDGNNNDDSNFRGGSRGSSSFGDSSSKPSPSARPSLPGEGRSAASDPRNDTPADEVQILNLDLNDSGYEQYDHNLFRNTHPCEIINKLALGLVSKTKPALLGTGCVAFSHDEDWIGIIQDVRIQRPLPTALADF</sequence>
<evidence type="ECO:0000313" key="2">
    <source>
        <dbReference type="EMBL" id="KAL0060372.1"/>
    </source>
</evidence>